<gene>
    <name evidence="1" type="ORF">L1987_14679</name>
</gene>
<evidence type="ECO:0000313" key="1">
    <source>
        <dbReference type="EMBL" id="KAI3815027.1"/>
    </source>
</evidence>
<accession>A0ACB9J4I5</accession>
<keyword evidence="2" id="KW-1185">Reference proteome</keyword>
<sequence>MILTVKTFLQNEGWIALEDFDSDLSLPSSPKVVLNTEELSSRWTKLKVMTEWKSVMGEDEEEDAPPLSTPQLANEAYAEASIATPSSAIVVYEAEVEASNKEKGKGIMTEEEEKKIKEENREIEIKRREREEEEEMAQLKKDQERKAAMLFREQQIQLAVKSLDATKVHIPVASQIEEDEALALQLQE</sequence>
<organism evidence="1 2">
    <name type="scientific">Smallanthus sonchifolius</name>
    <dbReference type="NCBI Taxonomy" id="185202"/>
    <lineage>
        <taxon>Eukaryota</taxon>
        <taxon>Viridiplantae</taxon>
        <taxon>Streptophyta</taxon>
        <taxon>Embryophyta</taxon>
        <taxon>Tracheophyta</taxon>
        <taxon>Spermatophyta</taxon>
        <taxon>Magnoliopsida</taxon>
        <taxon>eudicotyledons</taxon>
        <taxon>Gunneridae</taxon>
        <taxon>Pentapetalae</taxon>
        <taxon>asterids</taxon>
        <taxon>campanulids</taxon>
        <taxon>Asterales</taxon>
        <taxon>Asteraceae</taxon>
        <taxon>Asteroideae</taxon>
        <taxon>Heliantheae alliance</taxon>
        <taxon>Millerieae</taxon>
        <taxon>Smallanthus</taxon>
    </lineage>
</organism>
<comment type="caution">
    <text evidence="1">The sequence shown here is derived from an EMBL/GenBank/DDBJ whole genome shotgun (WGS) entry which is preliminary data.</text>
</comment>
<proteinExistence type="predicted"/>
<reference evidence="1 2" key="2">
    <citation type="journal article" date="2022" name="Mol. Ecol. Resour.">
        <title>The genomes of chicory, endive, great burdock and yacon provide insights into Asteraceae paleo-polyploidization history and plant inulin production.</title>
        <authorList>
            <person name="Fan W."/>
            <person name="Wang S."/>
            <person name="Wang H."/>
            <person name="Wang A."/>
            <person name="Jiang F."/>
            <person name="Liu H."/>
            <person name="Zhao H."/>
            <person name="Xu D."/>
            <person name="Zhang Y."/>
        </authorList>
    </citation>
    <scope>NUCLEOTIDE SEQUENCE [LARGE SCALE GENOMIC DNA]</scope>
    <source>
        <strain evidence="2">cv. Yunnan</strain>
        <tissue evidence="1">Leaves</tissue>
    </source>
</reference>
<protein>
    <submittedName>
        <fullName evidence="1">Uncharacterized protein</fullName>
    </submittedName>
</protein>
<dbReference type="Proteomes" id="UP001056120">
    <property type="component" value="Linkage Group LG05"/>
</dbReference>
<evidence type="ECO:0000313" key="2">
    <source>
        <dbReference type="Proteomes" id="UP001056120"/>
    </source>
</evidence>
<name>A0ACB9J4I5_9ASTR</name>
<dbReference type="EMBL" id="CM042022">
    <property type="protein sequence ID" value="KAI3815027.1"/>
    <property type="molecule type" value="Genomic_DNA"/>
</dbReference>
<reference evidence="2" key="1">
    <citation type="journal article" date="2022" name="Mol. Ecol. Resour.">
        <title>The genomes of chicory, endive, great burdock and yacon provide insights into Asteraceae palaeo-polyploidization history and plant inulin production.</title>
        <authorList>
            <person name="Fan W."/>
            <person name="Wang S."/>
            <person name="Wang H."/>
            <person name="Wang A."/>
            <person name="Jiang F."/>
            <person name="Liu H."/>
            <person name="Zhao H."/>
            <person name="Xu D."/>
            <person name="Zhang Y."/>
        </authorList>
    </citation>
    <scope>NUCLEOTIDE SEQUENCE [LARGE SCALE GENOMIC DNA]</scope>
    <source>
        <strain evidence="2">cv. Yunnan</strain>
    </source>
</reference>